<sequence>MATMQLALSTLGCPDWDLERILSVGRDAGYDGVDFRGYRDEIDVTRHPLFTERADETRSRLESAGLSISALSSSITLCETDDRSAHVAEARRLVEVGDAFDVDRIRVFGGGDPAVHSRAELARAGGETMREILSIDGAENFRWILEMHDAWTASDDCQQLLDELPDDVGVLWDAAHTIRLADESPRDTLDALGDRIEYVHLKDAVYDPDHHDATHDGYVYAVPGEGDLPMADVVAALRDRGYDGWLVFEHEKRWHPSIADPEVALPAFVEWFHDRR</sequence>
<accession>M0CQG7</accession>
<proteinExistence type="predicted"/>
<keyword evidence="3" id="KW-1185">Reference proteome</keyword>
<dbReference type="STRING" id="1227488.C477_00490"/>
<dbReference type="InterPro" id="IPR036237">
    <property type="entry name" value="Xyl_isomerase-like_sf"/>
</dbReference>
<protein>
    <submittedName>
        <fullName evidence="2">Xylose isomerase</fullName>
    </submittedName>
</protein>
<dbReference type="PANTHER" id="PTHR12110">
    <property type="entry name" value="HYDROXYPYRUVATE ISOMERASE"/>
    <property type="match status" value="1"/>
</dbReference>
<organism evidence="2 3">
    <name type="scientific">Haloterrigena salina JCM 13891</name>
    <dbReference type="NCBI Taxonomy" id="1227488"/>
    <lineage>
        <taxon>Archaea</taxon>
        <taxon>Methanobacteriati</taxon>
        <taxon>Methanobacteriota</taxon>
        <taxon>Stenosarchaea group</taxon>
        <taxon>Halobacteria</taxon>
        <taxon>Halobacteriales</taxon>
        <taxon>Natrialbaceae</taxon>
        <taxon>Haloterrigena</taxon>
    </lineage>
</organism>
<keyword evidence="2" id="KW-0413">Isomerase</keyword>
<dbReference type="GO" id="GO:0016853">
    <property type="term" value="F:isomerase activity"/>
    <property type="evidence" value="ECO:0007669"/>
    <property type="project" value="UniProtKB-KW"/>
</dbReference>
<evidence type="ECO:0000313" key="3">
    <source>
        <dbReference type="Proteomes" id="UP000011657"/>
    </source>
</evidence>
<dbReference type="InterPro" id="IPR050312">
    <property type="entry name" value="IolE/XylAMocC-like"/>
</dbReference>
<feature type="domain" description="Xylose isomerase-like TIM barrel" evidence="1">
    <location>
        <begin position="26"/>
        <end position="260"/>
    </location>
</feature>
<dbReference type="SUPFAM" id="SSF51658">
    <property type="entry name" value="Xylose isomerase-like"/>
    <property type="match status" value="1"/>
</dbReference>
<comment type="caution">
    <text evidence="2">The sequence shown here is derived from an EMBL/GenBank/DDBJ whole genome shotgun (WGS) entry which is preliminary data.</text>
</comment>
<gene>
    <name evidence="2" type="ORF">C477_00490</name>
</gene>
<evidence type="ECO:0000313" key="2">
    <source>
        <dbReference type="EMBL" id="ELZ24642.1"/>
    </source>
</evidence>
<dbReference type="EMBL" id="AOIS01000003">
    <property type="protein sequence ID" value="ELZ24642.1"/>
    <property type="molecule type" value="Genomic_DNA"/>
</dbReference>
<dbReference type="eggNOG" id="arCOG01895">
    <property type="taxonomic scope" value="Archaea"/>
</dbReference>
<dbReference type="InterPro" id="IPR013022">
    <property type="entry name" value="Xyl_isomerase-like_TIM-brl"/>
</dbReference>
<dbReference type="Gene3D" id="3.20.20.150">
    <property type="entry name" value="Divalent-metal-dependent TIM barrel enzymes"/>
    <property type="match status" value="1"/>
</dbReference>
<dbReference type="Proteomes" id="UP000011657">
    <property type="component" value="Unassembled WGS sequence"/>
</dbReference>
<evidence type="ECO:0000259" key="1">
    <source>
        <dbReference type="Pfam" id="PF01261"/>
    </source>
</evidence>
<name>M0CQG7_9EURY</name>
<dbReference type="Pfam" id="PF01261">
    <property type="entry name" value="AP_endonuc_2"/>
    <property type="match status" value="1"/>
</dbReference>
<dbReference type="PATRIC" id="fig|1227488.3.peg.98"/>
<reference evidence="2 3" key="1">
    <citation type="journal article" date="2014" name="PLoS Genet.">
        <title>Phylogenetically driven sequencing of extremely halophilic archaea reveals strategies for static and dynamic osmo-response.</title>
        <authorList>
            <person name="Becker E.A."/>
            <person name="Seitzer P.M."/>
            <person name="Tritt A."/>
            <person name="Larsen D."/>
            <person name="Krusor M."/>
            <person name="Yao A.I."/>
            <person name="Wu D."/>
            <person name="Madern D."/>
            <person name="Eisen J.A."/>
            <person name="Darling A.E."/>
            <person name="Facciotti M.T."/>
        </authorList>
    </citation>
    <scope>NUCLEOTIDE SEQUENCE [LARGE SCALE GENOMIC DNA]</scope>
    <source>
        <strain evidence="2 3">JCM 13891</strain>
    </source>
</reference>
<dbReference type="AlphaFoldDB" id="M0CQG7"/>